<keyword evidence="9" id="KW-0131">Cell cycle</keyword>
<accession>A0A381YMF0</accession>
<dbReference type="PANTHER" id="PTHR30349:SF77">
    <property type="entry name" value="TYROSINE RECOMBINASE XERC"/>
    <property type="match status" value="1"/>
</dbReference>
<evidence type="ECO:0000256" key="7">
    <source>
        <dbReference type="ARBA" id="ARBA00023125"/>
    </source>
</evidence>
<evidence type="ECO:0000259" key="11">
    <source>
        <dbReference type="PROSITE" id="PS51900"/>
    </source>
</evidence>
<evidence type="ECO:0000256" key="9">
    <source>
        <dbReference type="ARBA" id="ARBA00023306"/>
    </source>
</evidence>
<keyword evidence="5" id="KW-0159">Chromosome partition</keyword>
<dbReference type="GO" id="GO:0005737">
    <property type="term" value="C:cytoplasm"/>
    <property type="evidence" value="ECO:0007669"/>
    <property type="project" value="UniProtKB-SubCell"/>
</dbReference>
<dbReference type="InterPro" id="IPR010998">
    <property type="entry name" value="Integrase_recombinase_N"/>
</dbReference>
<dbReference type="SUPFAM" id="SSF56349">
    <property type="entry name" value="DNA breaking-rejoining enzymes"/>
    <property type="match status" value="1"/>
</dbReference>
<dbReference type="GO" id="GO:0003677">
    <property type="term" value="F:DNA binding"/>
    <property type="evidence" value="ECO:0007669"/>
    <property type="project" value="UniProtKB-KW"/>
</dbReference>
<dbReference type="NCBIfam" id="TIGR02224">
    <property type="entry name" value="recomb_XerC"/>
    <property type="match status" value="1"/>
</dbReference>
<dbReference type="GO" id="GO:0051301">
    <property type="term" value="P:cell division"/>
    <property type="evidence" value="ECO:0007669"/>
    <property type="project" value="UniProtKB-KW"/>
</dbReference>
<keyword evidence="7" id="KW-0238">DNA-binding</keyword>
<dbReference type="InterPro" id="IPR023009">
    <property type="entry name" value="Tyrosine_recombinase_XerC/XerD"/>
</dbReference>
<dbReference type="NCBIfam" id="NF001399">
    <property type="entry name" value="PRK00283.1"/>
    <property type="match status" value="1"/>
</dbReference>
<dbReference type="Pfam" id="PF02899">
    <property type="entry name" value="Phage_int_SAM_1"/>
    <property type="match status" value="1"/>
</dbReference>
<keyword evidence="6" id="KW-0229">DNA integration</keyword>
<dbReference type="GO" id="GO:0015074">
    <property type="term" value="P:DNA integration"/>
    <property type="evidence" value="ECO:0007669"/>
    <property type="project" value="UniProtKB-KW"/>
</dbReference>
<name>A0A381YMF0_9ZZZZ</name>
<comment type="similarity">
    <text evidence="2">Belongs to the 'phage' integrase family. XerC subfamily.</text>
</comment>
<dbReference type="GO" id="GO:0006310">
    <property type="term" value="P:DNA recombination"/>
    <property type="evidence" value="ECO:0007669"/>
    <property type="project" value="UniProtKB-KW"/>
</dbReference>
<dbReference type="InterPro" id="IPR004107">
    <property type="entry name" value="Integrase_SAM-like_N"/>
</dbReference>
<dbReference type="CDD" id="cd00798">
    <property type="entry name" value="INT_XerDC_C"/>
    <property type="match status" value="1"/>
</dbReference>
<dbReference type="InterPro" id="IPR013762">
    <property type="entry name" value="Integrase-like_cat_sf"/>
</dbReference>
<evidence type="ECO:0000256" key="6">
    <source>
        <dbReference type="ARBA" id="ARBA00022908"/>
    </source>
</evidence>
<dbReference type="InterPro" id="IPR011010">
    <property type="entry name" value="DNA_brk_join_enz"/>
</dbReference>
<dbReference type="Gene3D" id="1.10.443.10">
    <property type="entry name" value="Intergrase catalytic core"/>
    <property type="match status" value="1"/>
</dbReference>
<keyword evidence="3" id="KW-0963">Cytoplasm</keyword>
<keyword evidence="8" id="KW-0233">DNA recombination</keyword>
<evidence type="ECO:0000256" key="1">
    <source>
        <dbReference type="ARBA" id="ARBA00004496"/>
    </source>
</evidence>
<dbReference type="GO" id="GO:0007059">
    <property type="term" value="P:chromosome segregation"/>
    <property type="evidence" value="ECO:0007669"/>
    <property type="project" value="UniProtKB-KW"/>
</dbReference>
<gene>
    <name evidence="12" type="ORF">METZ01_LOCUS131039</name>
</gene>
<feature type="domain" description="Core-binding (CB)" evidence="11">
    <location>
        <begin position="1"/>
        <end position="91"/>
    </location>
</feature>
<organism evidence="12">
    <name type="scientific">marine metagenome</name>
    <dbReference type="NCBI Taxonomy" id="408172"/>
    <lineage>
        <taxon>unclassified sequences</taxon>
        <taxon>metagenomes</taxon>
        <taxon>ecological metagenomes</taxon>
    </lineage>
</organism>
<dbReference type="HAMAP" id="MF_01808">
    <property type="entry name" value="Recomb_XerC_XerD"/>
    <property type="match status" value="1"/>
</dbReference>
<evidence type="ECO:0000256" key="5">
    <source>
        <dbReference type="ARBA" id="ARBA00022829"/>
    </source>
</evidence>
<proteinExistence type="inferred from homology"/>
<dbReference type="AlphaFoldDB" id="A0A381YMF0"/>
<evidence type="ECO:0000313" key="12">
    <source>
        <dbReference type="EMBL" id="SVA78185.1"/>
    </source>
</evidence>
<dbReference type="EMBL" id="UINC01018582">
    <property type="protein sequence ID" value="SVA78185.1"/>
    <property type="molecule type" value="Genomic_DNA"/>
</dbReference>
<evidence type="ECO:0000256" key="2">
    <source>
        <dbReference type="ARBA" id="ARBA00006657"/>
    </source>
</evidence>
<dbReference type="PROSITE" id="PS51900">
    <property type="entry name" value="CB"/>
    <property type="match status" value="1"/>
</dbReference>
<evidence type="ECO:0008006" key="13">
    <source>
        <dbReference type="Google" id="ProtNLM"/>
    </source>
</evidence>
<dbReference type="InterPro" id="IPR044068">
    <property type="entry name" value="CB"/>
</dbReference>
<protein>
    <recommendedName>
        <fullName evidence="13">Tyrosine recombinase XerD</fullName>
    </recommendedName>
</protein>
<feature type="domain" description="Tyr recombinase" evidence="10">
    <location>
        <begin position="112"/>
        <end position="298"/>
    </location>
</feature>
<dbReference type="InterPro" id="IPR011931">
    <property type="entry name" value="Recomb_XerC"/>
</dbReference>
<evidence type="ECO:0000256" key="4">
    <source>
        <dbReference type="ARBA" id="ARBA00022618"/>
    </source>
</evidence>
<dbReference type="Gene3D" id="1.10.150.130">
    <property type="match status" value="1"/>
</dbReference>
<dbReference type="Pfam" id="PF00589">
    <property type="entry name" value="Phage_integrase"/>
    <property type="match status" value="1"/>
</dbReference>
<evidence type="ECO:0000259" key="10">
    <source>
        <dbReference type="PROSITE" id="PS51898"/>
    </source>
</evidence>
<dbReference type="InterPro" id="IPR050090">
    <property type="entry name" value="Tyrosine_recombinase_XerCD"/>
</dbReference>
<dbReference type="PROSITE" id="PS51898">
    <property type="entry name" value="TYR_RECOMBINASE"/>
    <property type="match status" value="1"/>
</dbReference>
<evidence type="ECO:0000256" key="8">
    <source>
        <dbReference type="ARBA" id="ARBA00023172"/>
    </source>
</evidence>
<dbReference type="PANTHER" id="PTHR30349">
    <property type="entry name" value="PHAGE INTEGRASE-RELATED"/>
    <property type="match status" value="1"/>
</dbReference>
<reference evidence="12" key="1">
    <citation type="submission" date="2018-05" db="EMBL/GenBank/DDBJ databases">
        <authorList>
            <person name="Lanie J.A."/>
            <person name="Ng W.-L."/>
            <person name="Kazmierczak K.M."/>
            <person name="Andrzejewski T.M."/>
            <person name="Davidsen T.M."/>
            <person name="Wayne K.J."/>
            <person name="Tettelin H."/>
            <person name="Glass J.I."/>
            <person name="Rusch D."/>
            <person name="Podicherti R."/>
            <person name="Tsui H.-C.T."/>
            <person name="Winkler M.E."/>
        </authorList>
    </citation>
    <scope>NUCLEOTIDE SEQUENCE</scope>
</reference>
<sequence>MKKLVKKFEEYLIGEKDASHHTISAYLNDLIQFETFLKETGHACTNSQIQIEQIDRLTIRSFMSQLHEKSHSGASMGRKLSALSSFFKFLCREGDIKTNIIKTIPVPKKINKLPSYLSVDEVFRLLELPKTNSFAGARDKAIFEMFYDTGIRISELVRLSLEDLKIEQRTVKVLGKGKKERLLPLGKKTIEIIKSYLKLRTEHIKSKNLTSCPSGLFLNQRGQTISTRGVRKIMSKYIRANNFPKNISPHSLRHTFATHMLEAGADLRAIQEMLGHASLSTTQKYTHLTVDRLIETYDKAHPRARMESRISGHSPTVVIK</sequence>
<dbReference type="InterPro" id="IPR002104">
    <property type="entry name" value="Integrase_catalytic"/>
</dbReference>
<evidence type="ECO:0000256" key="3">
    <source>
        <dbReference type="ARBA" id="ARBA00022490"/>
    </source>
</evidence>
<keyword evidence="4" id="KW-0132">Cell division</keyword>
<comment type="subcellular location">
    <subcellularLocation>
        <location evidence="1">Cytoplasm</location>
    </subcellularLocation>
</comment>